<accession>A0AA42Q4S9</accession>
<evidence type="ECO:0000313" key="1">
    <source>
        <dbReference type="EMBL" id="MDH1337029.1"/>
    </source>
</evidence>
<dbReference type="EMBL" id="JAOCEK010000029">
    <property type="protein sequence ID" value="MDH1337029.1"/>
    <property type="molecule type" value="Genomic_DNA"/>
</dbReference>
<evidence type="ECO:0000313" key="2">
    <source>
        <dbReference type="Proteomes" id="UP001161065"/>
    </source>
</evidence>
<gene>
    <name evidence="1" type="ORF">N5D63_23040</name>
</gene>
<dbReference type="Proteomes" id="UP001161065">
    <property type="component" value="Unassembled WGS sequence"/>
</dbReference>
<comment type="caution">
    <text evidence="1">The sequence shown here is derived from an EMBL/GenBank/DDBJ whole genome shotgun (WGS) entry which is preliminary data.</text>
</comment>
<name>A0AA42Q4S9_9BURK</name>
<dbReference type="RefSeq" id="WP_280009418.1">
    <property type="nucleotide sequence ID" value="NZ_JAOCEK010000029.1"/>
</dbReference>
<proteinExistence type="predicted"/>
<protein>
    <submittedName>
        <fullName evidence="1">Uncharacterized protein</fullName>
    </submittedName>
</protein>
<reference evidence="1" key="1">
    <citation type="submission" date="2022-09" db="EMBL/GenBank/DDBJ databases">
        <title>Intensive care unit water sources are persistently colonized with multi-drug resistant bacteria and are the site of extensive horizontal gene transfer of antibiotic resistance genes.</title>
        <authorList>
            <person name="Diorio-Toth L."/>
        </authorList>
    </citation>
    <scope>NUCLEOTIDE SEQUENCE</scope>
    <source>
        <strain evidence="1">GD03832</strain>
    </source>
</reference>
<organism evidence="1 2">
    <name type="scientific">Comamonas thiooxydans</name>
    <dbReference type="NCBI Taxonomy" id="363952"/>
    <lineage>
        <taxon>Bacteria</taxon>
        <taxon>Pseudomonadati</taxon>
        <taxon>Pseudomonadota</taxon>
        <taxon>Betaproteobacteria</taxon>
        <taxon>Burkholderiales</taxon>
        <taxon>Comamonadaceae</taxon>
        <taxon>Comamonas</taxon>
    </lineage>
</organism>
<sequence length="108" mass="11320">MTQADLKENDQAQAPALKPVGEFQHWELSRSMQLDDVSVSMYSMLDAGAPCDSAMAVVAVRASAVGFGWQGALTPEQAVEMGQALIATAAQVRNIRNLATAAVQGGAE</sequence>
<dbReference type="AlphaFoldDB" id="A0AA42Q4S9"/>